<keyword evidence="1" id="KW-1133">Transmembrane helix</keyword>
<dbReference type="RefSeq" id="WP_377934419.1">
    <property type="nucleotide sequence ID" value="NZ_JBHUEA010000013.1"/>
</dbReference>
<comment type="caution">
    <text evidence="2">The sequence shown here is derived from an EMBL/GenBank/DDBJ whole genome shotgun (WGS) entry which is preliminary data.</text>
</comment>
<evidence type="ECO:0000313" key="2">
    <source>
        <dbReference type="EMBL" id="MFD1721835.1"/>
    </source>
</evidence>
<sequence>MGFGPPDLLVPLVLYAIVFAVVAVLAYLVIRFAVRDGLRGHTRWLEQREGRTPPPGGAD</sequence>
<dbReference type="EMBL" id="JBHUEA010000013">
    <property type="protein sequence ID" value="MFD1721835.1"/>
    <property type="molecule type" value="Genomic_DNA"/>
</dbReference>
<dbReference type="Proteomes" id="UP001597347">
    <property type="component" value="Unassembled WGS sequence"/>
</dbReference>
<keyword evidence="1" id="KW-0472">Membrane</keyword>
<accession>A0ABW4LEX5</accession>
<evidence type="ECO:0000256" key="1">
    <source>
        <dbReference type="SAM" id="Phobius"/>
    </source>
</evidence>
<keyword evidence="3" id="KW-1185">Reference proteome</keyword>
<reference evidence="3" key="1">
    <citation type="journal article" date="2019" name="Int. J. Syst. Evol. Microbiol.">
        <title>The Global Catalogue of Microorganisms (GCM) 10K type strain sequencing project: providing services to taxonomists for standard genome sequencing and annotation.</title>
        <authorList>
            <consortium name="The Broad Institute Genomics Platform"/>
            <consortium name="The Broad Institute Genome Sequencing Center for Infectious Disease"/>
            <person name="Wu L."/>
            <person name="Ma J."/>
        </authorList>
    </citation>
    <scope>NUCLEOTIDE SEQUENCE [LARGE SCALE GENOMIC DNA]</scope>
    <source>
        <strain evidence="3">CGMCC 1.12471</strain>
    </source>
</reference>
<evidence type="ECO:0008006" key="4">
    <source>
        <dbReference type="Google" id="ProtNLM"/>
    </source>
</evidence>
<keyword evidence="1" id="KW-0812">Transmembrane</keyword>
<gene>
    <name evidence="2" type="ORF">ACFSBI_09755</name>
</gene>
<organism evidence="2 3">
    <name type="scientific">Amnibacterium endophyticum</name>
    <dbReference type="NCBI Taxonomy" id="2109337"/>
    <lineage>
        <taxon>Bacteria</taxon>
        <taxon>Bacillati</taxon>
        <taxon>Actinomycetota</taxon>
        <taxon>Actinomycetes</taxon>
        <taxon>Micrococcales</taxon>
        <taxon>Microbacteriaceae</taxon>
        <taxon>Amnibacterium</taxon>
    </lineage>
</organism>
<protein>
    <recommendedName>
        <fullName evidence="4">Heme exporter protein D</fullName>
    </recommendedName>
</protein>
<evidence type="ECO:0000313" key="3">
    <source>
        <dbReference type="Proteomes" id="UP001597347"/>
    </source>
</evidence>
<proteinExistence type="predicted"/>
<feature type="transmembrane region" description="Helical" evidence="1">
    <location>
        <begin position="12"/>
        <end position="34"/>
    </location>
</feature>
<name>A0ABW4LEX5_9MICO</name>